<dbReference type="InterPro" id="IPR003400">
    <property type="entry name" value="ExbD"/>
</dbReference>
<evidence type="ECO:0000256" key="7">
    <source>
        <dbReference type="RuleBase" id="RU003879"/>
    </source>
</evidence>
<evidence type="ECO:0000256" key="8">
    <source>
        <dbReference type="SAM" id="Phobius"/>
    </source>
</evidence>
<dbReference type="RefSeq" id="WP_134089524.1">
    <property type="nucleotide sequence ID" value="NZ_JBHUPA010000029.1"/>
</dbReference>
<keyword evidence="5 8" id="KW-1133">Transmembrane helix</keyword>
<evidence type="ECO:0000313" key="9">
    <source>
        <dbReference type="EMBL" id="MFD2965130.1"/>
    </source>
</evidence>
<evidence type="ECO:0000256" key="1">
    <source>
        <dbReference type="ARBA" id="ARBA00004162"/>
    </source>
</evidence>
<dbReference type="PANTHER" id="PTHR30558:SF3">
    <property type="entry name" value="BIOPOLYMER TRANSPORT PROTEIN EXBD-RELATED"/>
    <property type="match status" value="1"/>
</dbReference>
<accession>A0ABW6B6I0</accession>
<protein>
    <submittedName>
        <fullName evidence="9">ExbD/TolR family protein</fullName>
    </submittedName>
</protein>
<keyword evidence="4 7" id="KW-0812">Transmembrane</keyword>
<reference evidence="10" key="1">
    <citation type="journal article" date="2019" name="Int. J. Syst. Evol. Microbiol.">
        <title>The Global Catalogue of Microorganisms (GCM) 10K type strain sequencing project: providing services to taxonomists for standard genome sequencing and annotation.</title>
        <authorList>
            <consortium name="The Broad Institute Genomics Platform"/>
            <consortium name="The Broad Institute Genome Sequencing Center for Infectious Disease"/>
            <person name="Wu L."/>
            <person name="Ma J."/>
        </authorList>
    </citation>
    <scope>NUCLEOTIDE SEQUENCE [LARGE SCALE GENOMIC DNA]</scope>
    <source>
        <strain evidence="10">KCTC 23098</strain>
    </source>
</reference>
<proteinExistence type="inferred from homology"/>
<name>A0ABW6B6I0_9SPHI</name>
<evidence type="ECO:0000256" key="4">
    <source>
        <dbReference type="ARBA" id="ARBA00022692"/>
    </source>
</evidence>
<sequence length="168" mass="18788">MAELNTGGKQSPRVDLTAMVDLAFLLITFFMLTTSLAKPHAMDVAMPDKDKENKDDNLEVADNRSMTILLGANNKIEYYMGQLEKPLDGPTIVDYGKSGIRPVLLKKMKEVQAATGKPLIVIIRPSDNSNYRNLVDILDEMKIVNAKQYMIGDISNPEIELLKREGIY</sequence>
<dbReference type="Proteomes" id="UP001597560">
    <property type="component" value="Unassembled WGS sequence"/>
</dbReference>
<keyword evidence="7" id="KW-0813">Transport</keyword>
<evidence type="ECO:0000256" key="5">
    <source>
        <dbReference type="ARBA" id="ARBA00022989"/>
    </source>
</evidence>
<feature type="transmembrane region" description="Helical" evidence="8">
    <location>
        <begin position="16"/>
        <end position="37"/>
    </location>
</feature>
<evidence type="ECO:0000256" key="3">
    <source>
        <dbReference type="ARBA" id="ARBA00022475"/>
    </source>
</evidence>
<dbReference type="EMBL" id="JBHUPA010000029">
    <property type="protein sequence ID" value="MFD2965130.1"/>
    <property type="molecule type" value="Genomic_DNA"/>
</dbReference>
<keyword evidence="6 8" id="KW-0472">Membrane</keyword>
<comment type="similarity">
    <text evidence="2 7">Belongs to the ExbD/TolR family.</text>
</comment>
<comment type="caution">
    <text evidence="9">The sequence shown here is derived from an EMBL/GenBank/DDBJ whole genome shotgun (WGS) entry which is preliminary data.</text>
</comment>
<organism evidence="9 10">
    <name type="scientific">Olivibacter jilunii</name>
    <dbReference type="NCBI Taxonomy" id="985016"/>
    <lineage>
        <taxon>Bacteria</taxon>
        <taxon>Pseudomonadati</taxon>
        <taxon>Bacteroidota</taxon>
        <taxon>Sphingobacteriia</taxon>
        <taxon>Sphingobacteriales</taxon>
        <taxon>Sphingobacteriaceae</taxon>
        <taxon>Olivibacter</taxon>
    </lineage>
</organism>
<dbReference type="PANTHER" id="PTHR30558">
    <property type="entry name" value="EXBD MEMBRANE COMPONENT OF PMF-DRIVEN MACROMOLECULE IMPORT SYSTEM"/>
    <property type="match status" value="1"/>
</dbReference>
<keyword evidence="7" id="KW-0653">Protein transport</keyword>
<evidence type="ECO:0000313" key="10">
    <source>
        <dbReference type="Proteomes" id="UP001597560"/>
    </source>
</evidence>
<keyword evidence="3" id="KW-1003">Cell membrane</keyword>
<dbReference type="Pfam" id="PF02472">
    <property type="entry name" value="ExbD"/>
    <property type="match status" value="1"/>
</dbReference>
<evidence type="ECO:0000256" key="6">
    <source>
        <dbReference type="ARBA" id="ARBA00023136"/>
    </source>
</evidence>
<comment type="subcellular location">
    <subcellularLocation>
        <location evidence="1">Cell membrane</location>
        <topology evidence="1">Single-pass membrane protein</topology>
    </subcellularLocation>
    <subcellularLocation>
        <location evidence="7">Cell membrane</location>
        <topology evidence="7">Single-pass type II membrane protein</topology>
    </subcellularLocation>
</comment>
<evidence type="ECO:0000256" key="2">
    <source>
        <dbReference type="ARBA" id="ARBA00005811"/>
    </source>
</evidence>
<keyword evidence="10" id="KW-1185">Reference proteome</keyword>
<gene>
    <name evidence="9" type="ORF">ACFS6J_25245</name>
</gene>